<proteinExistence type="predicted"/>
<dbReference type="OrthoDB" id="368187at2"/>
<protein>
    <recommendedName>
        <fullName evidence="3">Selenium-dependent hydroxylase accessory protein YqeC</fullName>
    </recommendedName>
</protein>
<evidence type="ECO:0000313" key="2">
    <source>
        <dbReference type="EMBL" id="ACT18865.1"/>
    </source>
</evidence>
<dbReference type="KEGG" id="gem:GM21_2832"/>
<feature type="region of interest" description="Disordered" evidence="1">
    <location>
        <begin position="75"/>
        <end position="97"/>
    </location>
</feature>
<sequence length="271" mass="28425">MQRIEEIVCSAPGGVLSLTGAGGKTSLMFHLARVLSEAGKRVLVTTTTKILPPTARQCATVLVNADPEAITRRASLHSGNEPVTAVSRRDPEKGDRHLAEPVPSGKLIGFAPEAIAFFQRCGQFDWIVVEADGSARRPLKAHAPHEPVIPSCSTAVVAVVGLEVLGQPLTEEWVFRPELAAPLMGLAIGDTIGAAAVTRLIVHPGGLFTGTPPGARRFLFLNKADTPQRLACAAEIAAMVKNEAPCVAEALLVGQALNGVTLHAHYPLGAP</sequence>
<evidence type="ECO:0000256" key="1">
    <source>
        <dbReference type="SAM" id="MobiDB-lite"/>
    </source>
</evidence>
<name>C6E1Y1_GEOSM</name>
<reference evidence="2" key="1">
    <citation type="submission" date="2009-07" db="EMBL/GenBank/DDBJ databases">
        <title>Complete sequence of Geobacter sp. M21.</title>
        <authorList>
            <consortium name="US DOE Joint Genome Institute"/>
            <person name="Lucas S."/>
            <person name="Copeland A."/>
            <person name="Lapidus A."/>
            <person name="Glavina del Rio T."/>
            <person name="Dalin E."/>
            <person name="Tice H."/>
            <person name="Bruce D."/>
            <person name="Goodwin L."/>
            <person name="Pitluck S."/>
            <person name="Saunders E."/>
            <person name="Brettin T."/>
            <person name="Detter J.C."/>
            <person name="Han C."/>
            <person name="Larimer F."/>
            <person name="Land M."/>
            <person name="Hauser L."/>
            <person name="Kyrpides N."/>
            <person name="Ovchinnikova G."/>
            <person name="Lovley D."/>
        </authorList>
    </citation>
    <scope>NUCLEOTIDE SEQUENCE [LARGE SCALE GENOMIC DNA]</scope>
    <source>
        <strain evidence="2">M21</strain>
    </source>
</reference>
<organism evidence="2">
    <name type="scientific">Geobacter sp. (strain M21)</name>
    <dbReference type="NCBI Taxonomy" id="443144"/>
    <lineage>
        <taxon>Bacteria</taxon>
        <taxon>Pseudomonadati</taxon>
        <taxon>Thermodesulfobacteriota</taxon>
        <taxon>Desulfuromonadia</taxon>
        <taxon>Geobacterales</taxon>
        <taxon>Geobacteraceae</taxon>
        <taxon>Geobacter</taxon>
    </lineage>
</organism>
<feature type="compositionally biased region" description="Basic and acidic residues" evidence="1">
    <location>
        <begin position="87"/>
        <end position="97"/>
    </location>
</feature>
<evidence type="ECO:0008006" key="3">
    <source>
        <dbReference type="Google" id="ProtNLM"/>
    </source>
</evidence>
<dbReference type="eggNOG" id="COG1192">
    <property type="taxonomic scope" value="Bacteria"/>
</dbReference>
<dbReference type="AlphaFoldDB" id="C6E1Y1"/>
<dbReference type="NCBIfam" id="TIGR03172">
    <property type="entry name" value="selenium cofactor biosynthesis protein YqeC"/>
    <property type="match status" value="1"/>
</dbReference>
<dbReference type="Pfam" id="PF19842">
    <property type="entry name" value="YqeC"/>
    <property type="match status" value="1"/>
</dbReference>
<accession>C6E1Y1</accession>
<dbReference type="HOGENOM" id="CLU_068045_2_1_7"/>
<dbReference type="STRING" id="443144.GM21_2832"/>
<dbReference type="EMBL" id="CP001661">
    <property type="protein sequence ID" value="ACT18865.1"/>
    <property type="molecule type" value="Genomic_DNA"/>
</dbReference>
<dbReference type="InterPro" id="IPR017587">
    <property type="entry name" value="YqeC"/>
</dbReference>
<gene>
    <name evidence="2" type="ordered locus">GM21_2832</name>
</gene>